<dbReference type="PROSITE" id="PS51763">
    <property type="entry name" value="CBM10"/>
    <property type="match status" value="1"/>
</dbReference>
<dbReference type="PROSITE" id="PS50088">
    <property type="entry name" value="ANK_REPEAT"/>
    <property type="match status" value="1"/>
</dbReference>
<comment type="caution">
    <text evidence="7">The sequence shown here is derived from an EMBL/GenBank/DDBJ whole genome shotgun (WGS) entry which is preliminary data.</text>
</comment>
<organism evidence="7 8">
    <name type="scientific">Anaeromyces robustus</name>
    <dbReference type="NCBI Taxonomy" id="1754192"/>
    <lineage>
        <taxon>Eukaryota</taxon>
        <taxon>Fungi</taxon>
        <taxon>Fungi incertae sedis</taxon>
        <taxon>Chytridiomycota</taxon>
        <taxon>Chytridiomycota incertae sedis</taxon>
        <taxon>Neocallimastigomycetes</taxon>
        <taxon>Neocallimastigales</taxon>
        <taxon>Neocallimastigaceae</taxon>
        <taxon>Anaeromyces</taxon>
    </lineage>
</organism>
<evidence type="ECO:0000313" key="7">
    <source>
        <dbReference type="EMBL" id="ORX80484.1"/>
    </source>
</evidence>
<dbReference type="Gene3D" id="1.25.40.20">
    <property type="entry name" value="Ankyrin repeat-containing domain"/>
    <property type="match status" value="3"/>
</dbReference>
<evidence type="ECO:0000256" key="5">
    <source>
        <dbReference type="PROSITE-ProRule" id="PRU00023"/>
    </source>
</evidence>
<dbReference type="SUPFAM" id="SSF64571">
    <property type="entry name" value="Cellulose docking domain, dockering"/>
    <property type="match status" value="1"/>
</dbReference>
<evidence type="ECO:0000259" key="6">
    <source>
        <dbReference type="PROSITE" id="PS51763"/>
    </source>
</evidence>
<evidence type="ECO:0000256" key="4">
    <source>
        <dbReference type="ARBA" id="ARBA00023043"/>
    </source>
</evidence>
<dbReference type="SMART" id="SM00248">
    <property type="entry name" value="ANK"/>
    <property type="match status" value="5"/>
</dbReference>
<reference evidence="7 8" key="1">
    <citation type="submission" date="2016-08" db="EMBL/GenBank/DDBJ databases">
        <title>A Parts List for Fungal Cellulosomes Revealed by Comparative Genomics.</title>
        <authorList>
            <consortium name="DOE Joint Genome Institute"/>
            <person name="Haitjema C.H."/>
            <person name="Gilmore S.P."/>
            <person name="Henske J.K."/>
            <person name="Solomon K.V."/>
            <person name="De Groot R."/>
            <person name="Kuo A."/>
            <person name="Mondo S.J."/>
            <person name="Salamov A.A."/>
            <person name="Labutti K."/>
            <person name="Zhao Z."/>
            <person name="Chiniquy J."/>
            <person name="Barry K."/>
            <person name="Brewer H.M."/>
            <person name="Purvine S.O."/>
            <person name="Wright A.T."/>
            <person name="Boxma B."/>
            <person name="Van Alen T."/>
            <person name="Hackstein J.H."/>
            <person name="Baker S.E."/>
            <person name="Grigoriev I.V."/>
            <person name="O'Malley M.A."/>
        </authorList>
    </citation>
    <scope>NUCLEOTIDE SEQUENCE [LARGE SCALE GENOMIC DNA]</scope>
    <source>
        <strain evidence="7 8">S4</strain>
    </source>
</reference>
<dbReference type="Pfam" id="PF02013">
    <property type="entry name" value="CBM_10"/>
    <property type="match status" value="1"/>
</dbReference>
<dbReference type="EMBL" id="MCFG01000144">
    <property type="protein sequence ID" value="ORX80484.1"/>
    <property type="molecule type" value="Genomic_DNA"/>
</dbReference>
<reference evidence="7 8" key="2">
    <citation type="submission" date="2016-08" db="EMBL/GenBank/DDBJ databases">
        <title>Pervasive Adenine N6-methylation of Active Genes in Fungi.</title>
        <authorList>
            <consortium name="DOE Joint Genome Institute"/>
            <person name="Mondo S.J."/>
            <person name="Dannebaum R.O."/>
            <person name="Kuo R.C."/>
            <person name="Labutti K."/>
            <person name="Haridas S."/>
            <person name="Kuo A."/>
            <person name="Salamov A."/>
            <person name="Ahrendt S.R."/>
            <person name="Lipzen A."/>
            <person name="Sullivan W."/>
            <person name="Andreopoulos W.B."/>
            <person name="Clum A."/>
            <person name="Lindquist E."/>
            <person name="Daum C."/>
            <person name="Ramamoorthy G.K."/>
            <person name="Gryganskyi A."/>
            <person name="Culley D."/>
            <person name="Magnuson J.K."/>
            <person name="James T.Y."/>
            <person name="O'Malley M.A."/>
            <person name="Stajich J.E."/>
            <person name="Spatafora J.W."/>
            <person name="Visel A."/>
            <person name="Grigoriev I.V."/>
        </authorList>
    </citation>
    <scope>NUCLEOTIDE SEQUENCE [LARGE SCALE GENOMIC DNA]</scope>
    <source>
        <strain evidence="7 8">S4</strain>
    </source>
</reference>
<accession>A0A1Y1X591</accession>
<dbReference type="InterPro" id="IPR002883">
    <property type="entry name" value="CBM10/Dockerin_dom"/>
</dbReference>
<evidence type="ECO:0000256" key="1">
    <source>
        <dbReference type="ARBA" id="ARBA00022729"/>
    </source>
</evidence>
<proteinExistence type="predicted"/>
<keyword evidence="2" id="KW-0677">Repeat</keyword>
<dbReference type="InterPro" id="IPR036770">
    <property type="entry name" value="Ankyrin_rpt-contain_sf"/>
</dbReference>
<evidence type="ECO:0000256" key="2">
    <source>
        <dbReference type="ARBA" id="ARBA00022737"/>
    </source>
</evidence>
<evidence type="ECO:0000256" key="3">
    <source>
        <dbReference type="ARBA" id="ARBA00022801"/>
    </source>
</evidence>
<sequence>MDYAERNRILLDLNVTNHNDTYPLLSAIENDNTEIVKLLMDYAKRYNIKLEIKAKNKFYDYPLLLAIEKNNTKIVKLLFSYAQENGIPLEIEDGYFYKSDKHIESFKYPLLCAIEQNNTQVTRLLINYARKHSILLEMNKIYFNTISVEKVKYPLLCAAQHNNSDIVKLLTDYAYDNNILLELNEKYEIIISELNKKFINDIPVKKEYTPLLYAIENDNIDIVKLLIEYAKNMNTTLKIKIDYIKYVETSEISETLEICWSEKLNYPCCKSSYIYSTDNDGDWGYKDHHWFKI</sequence>
<dbReference type="InterPro" id="IPR002110">
    <property type="entry name" value="Ankyrin_rpt"/>
</dbReference>
<dbReference type="PROSITE" id="PS50297">
    <property type="entry name" value="ANK_REP_REGION"/>
    <property type="match status" value="1"/>
</dbReference>
<gene>
    <name evidence="7" type="ORF">BCR32DRAFT_280499</name>
</gene>
<keyword evidence="3" id="KW-0378">Hydrolase</keyword>
<dbReference type="PANTHER" id="PTHR24198:SF165">
    <property type="entry name" value="ANKYRIN REPEAT-CONTAINING PROTEIN-RELATED"/>
    <property type="match status" value="1"/>
</dbReference>
<dbReference type="InterPro" id="IPR009034">
    <property type="entry name" value="Dockerin_dom_fun_sf"/>
</dbReference>
<dbReference type="GO" id="GO:0016787">
    <property type="term" value="F:hydrolase activity"/>
    <property type="evidence" value="ECO:0007669"/>
    <property type="project" value="UniProtKB-KW"/>
</dbReference>
<dbReference type="Gene3D" id="3.90.1220.10">
    <property type="entry name" value="Cellulose docking domain, dockering"/>
    <property type="match status" value="1"/>
</dbReference>
<name>A0A1Y1X591_9FUNG</name>
<keyword evidence="8" id="KW-1185">Reference proteome</keyword>
<dbReference type="PANTHER" id="PTHR24198">
    <property type="entry name" value="ANKYRIN REPEAT AND PROTEIN KINASE DOMAIN-CONTAINING PROTEIN"/>
    <property type="match status" value="1"/>
</dbReference>
<evidence type="ECO:0000313" key="8">
    <source>
        <dbReference type="Proteomes" id="UP000193944"/>
    </source>
</evidence>
<protein>
    <submittedName>
        <fullName evidence="7">Ankyrin</fullName>
    </submittedName>
</protein>
<dbReference type="OrthoDB" id="5402602at2759"/>
<feature type="domain" description="CBM10" evidence="6">
    <location>
        <begin position="258"/>
        <end position="293"/>
    </location>
</feature>
<dbReference type="SUPFAM" id="SSF48403">
    <property type="entry name" value="Ankyrin repeat"/>
    <property type="match status" value="1"/>
</dbReference>
<dbReference type="AlphaFoldDB" id="A0A1Y1X591"/>
<dbReference type="Proteomes" id="UP000193944">
    <property type="component" value="Unassembled WGS sequence"/>
</dbReference>
<keyword evidence="1" id="KW-0732">Signal</keyword>
<dbReference type="Pfam" id="PF12796">
    <property type="entry name" value="Ank_2"/>
    <property type="match status" value="2"/>
</dbReference>
<keyword evidence="4 5" id="KW-0040">ANK repeat</keyword>
<feature type="repeat" description="ANK" evidence="5">
    <location>
        <begin position="206"/>
        <end position="238"/>
    </location>
</feature>